<evidence type="ECO:0008006" key="3">
    <source>
        <dbReference type="Google" id="ProtNLM"/>
    </source>
</evidence>
<accession>A0A369T7W9</accession>
<protein>
    <recommendedName>
        <fullName evidence="3">Xcc1710-like domain-containing protein</fullName>
    </recommendedName>
</protein>
<dbReference type="Proteomes" id="UP000253941">
    <property type="component" value="Unassembled WGS sequence"/>
</dbReference>
<organism evidence="1 2">
    <name type="scientific">Ferruginivarius sediminum</name>
    <dbReference type="NCBI Taxonomy" id="2661937"/>
    <lineage>
        <taxon>Bacteria</taxon>
        <taxon>Pseudomonadati</taxon>
        <taxon>Pseudomonadota</taxon>
        <taxon>Alphaproteobacteria</taxon>
        <taxon>Rhodospirillales</taxon>
        <taxon>Rhodospirillaceae</taxon>
        <taxon>Ferruginivarius</taxon>
    </lineage>
</organism>
<dbReference type="InterPro" id="IPR036748">
    <property type="entry name" value="MTH938-like_sf"/>
</dbReference>
<name>A0A369T7W9_9PROT</name>
<dbReference type="PANTHER" id="PTHR21192">
    <property type="entry name" value="NUCLEAR PROTEIN E3-3"/>
    <property type="match status" value="1"/>
</dbReference>
<dbReference type="InterPro" id="IPR007523">
    <property type="entry name" value="NDUFAF3/AAMDC"/>
</dbReference>
<gene>
    <name evidence="1" type="ORF">DRB17_13205</name>
</gene>
<dbReference type="CDD" id="cd00248">
    <property type="entry name" value="Mth938-like"/>
    <property type="match status" value="1"/>
</dbReference>
<sequence length="124" mass="13540">MDVTPQIAEGKQVIEAYGDKRFRVTGEVYEGSILVFPDRTLNWKVAAFEDLTVESLQPIIDAAGDVEVLLLGCGARMELVTKTVRGRVRDAGIVIEPMDTGAAARTYNVLMMEDRRVAAALIAV</sequence>
<reference evidence="1 2" key="1">
    <citation type="submission" date="2018-07" db="EMBL/GenBank/DDBJ databases">
        <title>Venubactetium sediminum gen. nov., sp. nov., isolated from a marine solar saltern.</title>
        <authorList>
            <person name="Wang S."/>
        </authorList>
    </citation>
    <scope>NUCLEOTIDE SEQUENCE [LARGE SCALE GENOMIC DNA]</scope>
    <source>
        <strain evidence="1 2">WD2A32</strain>
    </source>
</reference>
<evidence type="ECO:0000313" key="1">
    <source>
        <dbReference type="EMBL" id="RDD61429.1"/>
    </source>
</evidence>
<dbReference type="Gene3D" id="3.40.1230.10">
    <property type="entry name" value="MTH938-like"/>
    <property type="match status" value="1"/>
</dbReference>
<keyword evidence="2" id="KW-1185">Reference proteome</keyword>
<evidence type="ECO:0000313" key="2">
    <source>
        <dbReference type="Proteomes" id="UP000253941"/>
    </source>
</evidence>
<dbReference type="AlphaFoldDB" id="A0A369T7W9"/>
<dbReference type="SUPFAM" id="SSF64076">
    <property type="entry name" value="MTH938-like"/>
    <property type="match status" value="1"/>
</dbReference>
<proteinExistence type="predicted"/>
<dbReference type="RefSeq" id="WP_114582682.1">
    <property type="nucleotide sequence ID" value="NZ_QPMH01000012.1"/>
</dbReference>
<dbReference type="EMBL" id="QPMH01000012">
    <property type="protein sequence ID" value="RDD61429.1"/>
    <property type="molecule type" value="Genomic_DNA"/>
</dbReference>
<comment type="caution">
    <text evidence="1">The sequence shown here is derived from an EMBL/GenBank/DDBJ whole genome shotgun (WGS) entry which is preliminary data.</text>
</comment>
<dbReference type="PANTHER" id="PTHR21192:SF2">
    <property type="entry name" value="NADH DEHYDROGENASE [UBIQUINONE] 1 ALPHA SUBCOMPLEX ASSEMBLY FACTOR 3"/>
    <property type="match status" value="1"/>
</dbReference>
<dbReference type="Pfam" id="PF04430">
    <property type="entry name" value="DUF498"/>
    <property type="match status" value="1"/>
</dbReference>